<evidence type="ECO:0000313" key="1">
    <source>
        <dbReference type="EMBL" id="SVE20498.1"/>
    </source>
</evidence>
<gene>
    <name evidence="1" type="ORF">METZ01_LOCUS473352</name>
</gene>
<protein>
    <recommendedName>
        <fullName evidence="2">Hydantoinase B/oxoprolinase domain-containing protein</fullName>
    </recommendedName>
</protein>
<proteinExistence type="predicted"/>
<reference evidence="1" key="1">
    <citation type="submission" date="2018-05" db="EMBL/GenBank/DDBJ databases">
        <authorList>
            <person name="Lanie J.A."/>
            <person name="Ng W.-L."/>
            <person name="Kazmierczak K.M."/>
            <person name="Andrzejewski T.M."/>
            <person name="Davidsen T.M."/>
            <person name="Wayne K.J."/>
            <person name="Tettelin H."/>
            <person name="Glass J.I."/>
            <person name="Rusch D."/>
            <person name="Podicherti R."/>
            <person name="Tsui H.-C.T."/>
            <person name="Winkler M.E."/>
        </authorList>
    </citation>
    <scope>NUCLEOTIDE SEQUENCE</scope>
</reference>
<evidence type="ECO:0008006" key="2">
    <source>
        <dbReference type="Google" id="ProtNLM"/>
    </source>
</evidence>
<dbReference type="AlphaFoldDB" id="A0A383BM85"/>
<organism evidence="1">
    <name type="scientific">marine metagenome</name>
    <dbReference type="NCBI Taxonomy" id="408172"/>
    <lineage>
        <taxon>unclassified sequences</taxon>
        <taxon>metagenomes</taxon>
        <taxon>ecological metagenomes</taxon>
    </lineage>
</organism>
<sequence>MEAEKGENDANVRLVVEESLKDIETCGEVAVRALSQIFDGYALESFRMTEQTFSKPDARQANG</sequence>
<name>A0A383BM85_9ZZZZ</name>
<accession>A0A383BM85</accession>
<dbReference type="EMBL" id="UINC01201246">
    <property type="protein sequence ID" value="SVE20498.1"/>
    <property type="molecule type" value="Genomic_DNA"/>
</dbReference>